<dbReference type="InterPro" id="IPR012347">
    <property type="entry name" value="Ferritin-like"/>
</dbReference>
<dbReference type="PANTHER" id="PTHR38593">
    <property type="entry name" value="BLR2558 PROTEIN"/>
    <property type="match status" value="1"/>
</dbReference>
<gene>
    <name evidence="3" type="ORF">FRUB_04091</name>
</gene>
<dbReference type="Gene3D" id="1.20.1260.10">
    <property type="match status" value="1"/>
</dbReference>
<sequence>MTLMMTLPFAASVQAQEKEKADTAFLTKVIPGIAASIKIIEYSEKNSSDEKVKDFAERVAKQHKGALKTAKEHAKRLKVEASADPDKDSKEMIDKLSKLTGTDLDVAFLKWLSHIHHDTTLFDNEVKNGADADLKAFAKSSIDSGNEHLKEANELLAKIKK</sequence>
<dbReference type="AlphaFoldDB" id="A0A225DLZ5"/>
<protein>
    <submittedName>
        <fullName evidence="3">Putative exported protein</fullName>
    </submittedName>
</protein>
<evidence type="ECO:0000313" key="4">
    <source>
        <dbReference type="Proteomes" id="UP000214646"/>
    </source>
</evidence>
<dbReference type="InterPro" id="IPR025419">
    <property type="entry name" value="DUF4142"/>
</dbReference>
<evidence type="ECO:0000256" key="1">
    <source>
        <dbReference type="SAM" id="MobiDB-lite"/>
    </source>
</evidence>
<organism evidence="3 4">
    <name type="scientific">Fimbriiglobus ruber</name>
    <dbReference type="NCBI Taxonomy" id="1908690"/>
    <lineage>
        <taxon>Bacteria</taxon>
        <taxon>Pseudomonadati</taxon>
        <taxon>Planctomycetota</taxon>
        <taxon>Planctomycetia</taxon>
        <taxon>Gemmatales</taxon>
        <taxon>Gemmataceae</taxon>
        <taxon>Fimbriiglobus</taxon>
    </lineage>
</organism>
<evidence type="ECO:0000313" key="3">
    <source>
        <dbReference type="EMBL" id="OWK42013.1"/>
    </source>
</evidence>
<feature type="compositionally biased region" description="Basic and acidic residues" evidence="1">
    <location>
        <begin position="69"/>
        <end position="86"/>
    </location>
</feature>
<name>A0A225DLZ5_9BACT</name>
<proteinExistence type="predicted"/>
<dbReference type="EMBL" id="NIDE01000005">
    <property type="protein sequence ID" value="OWK42013.1"/>
    <property type="molecule type" value="Genomic_DNA"/>
</dbReference>
<feature type="region of interest" description="Disordered" evidence="1">
    <location>
        <begin position="66"/>
        <end position="86"/>
    </location>
</feature>
<dbReference type="Proteomes" id="UP000214646">
    <property type="component" value="Unassembled WGS sequence"/>
</dbReference>
<dbReference type="PANTHER" id="PTHR38593:SF1">
    <property type="entry name" value="BLR2558 PROTEIN"/>
    <property type="match status" value="1"/>
</dbReference>
<evidence type="ECO:0000259" key="2">
    <source>
        <dbReference type="Pfam" id="PF13628"/>
    </source>
</evidence>
<comment type="caution">
    <text evidence="3">The sequence shown here is derived from an EMBL/GenBank/DDBJ whole genome shotgun (WGS) entry which is preliminary data.</text>
</comment>
<keyword evidence="4" id="KW-1185">Reference proteome</keyword>
<accession>A0A225DLZ5</accession>
<reference evidence="4" key="1">
    <citation type="submission" date="2017-06" db="EMBL/GenBank/DDBJ databases">
        <title>Genome analysis of Fimbriiglobus ruber SP5, the first member of the order Planctomycetales with confirmed chitinolytic capability.</title>
        <authorList>
            <person name="Ravin N.V."/>
            <person name="Rakitin A.L."/>
            <person name="Ivanova A.A."/>
            <person name="Beletsky A.V."/>
            <person name="Kulichevskaya I.S."/>
            <person name="Mardanov A.V."/>
            <person name="Dedysh S.N."/>
        </authorList>
    </citation>
    <scope>NUCLEOTIDE SEQUENCE [LARGE SCALE GENOMIC DNA]</scope>
    <source>
        <strain evidence="4">SP5</strain>
    </source>
</reference>
<dbReference type="Pfam" id="PF13628">
    <property type="entry name" value="DUF4142"/>
    <property type="match status" value="1"/>
</dbReference>
<feature type="domain" description="DUF4142" evidence="2">
    <location>
        <begin position="21"/>
        <end position="155"/>
    </location>
</feature>